<dbReference type="HOGENOM" id="CLU_015982_2_0_11"/>
<evidence type="ECO:0000313" key="4">
    <source>
        <dbReference type="Proteomes" id="UP000006640"/>
    </source>
</evidence>
<dbReference type="Gene3D" id="2.60.40.380">
    <property type="entry name" value="Purple acid phosphatase-like, N-terminal"/>
    <property type="match status" value="1"/>
</dbReference>
<dbReference type="KEGG" id="tbi:Tbis_1910"/>
<dbReference type="AlphaFoldDB" id="D6YBR2"/>
<organism evidence="3 4">
    <name type="scientific">Thermobispora bispora (strain ATCC 19993 / DSM 43833 / CBS 139.67 / JCM 10125 / KCTC 9307 / NBRC 14880 / R51)</name>
    <dbReference type="NCBI Taxonomy" id="469371"/>
    <lineage>
        <taxon>Bacteria</taxon>
        <taxon>Bacillati</taxon>
        <taxon>Actinomycetota</taxon>
        <taxon>Actinomycetes</taxon>
        <taxon>Streptosporangiales</taxon>
        <taxon>Streptosporangiaceae</taxon>
        <taxon>Thermobispora</taxon>
    </lineage>
</organism>
<keyword evidence="3" id="KW-0378">Hydrolase</keyword>
<name>D6YBR2_THEBD</name>
<proteinExistence type="predicted"/>
<accession>D6YBR2</accession>
<dbReference type="InterPro" id="IPR052900">
    <property type="entry name" value="Phospholipid_Metab_Enz"/>
</dbReference>
<dbReference type="GO" id="GO:0004035">
    <property type="term" value="F:alkaline phosphatase activity"/>
    <property type="evidence" value="ECO:0007669"/>
    <property type="project" value="UniProtKB-EC"/>
</dbReference>
<feature type="domain" description="PhoD-like phosphatase metallophosphatase" evidence="1">
    <location>
        <begin position="159"/>
        <end position="493"/>
    </location>
</feature>
<dbReference type="PANTHER" id="PTHR43606">
    <property type="entry name" value="PHOSPHATASE, PUTATIVE (AFU_ORTHOLOGUE AFUA_6G08710)-RELATED"/>
    <property type="match status" value="1"/>
</dbReference>
<reference evidence="3 4" key="1">
    <citation type="submission" date="2010-01" db="EMBL/GenBank/DDBJ databases">
        <title>The complete genome of Thermobispora bispora DSM 43833.</title>
        <authorList>
            <consortium name="US DOE Joint Genome Institute (JGI-PGF)"/>
            <person name="Lucas S."/>
            <person name="Copeland A."/>
            <person name="Lapidus A."/>
            <person name="Glavina del Rio T."/>
            <person name="Dalin E."/>
            <person name="Tice H."/>
            <person name="Bruce D."/>
            <person name="Goodwin L."/>
            <person name="Pitluck S."/>
            <person name="Kyrpides N."/>
            <person name="Mavromatis K."/>
            <person name="Ivanova N."/>
            <person name="Mikhailova N."/>
            <person name="Chertkov O."/>
            <person name="Brettin T."/>
            <person name="Detter J.C."/>
            <person name="Han C."/>
            <person name="Larimer F."/>
            <person name="Land M."/>
            <person name="Hauser L."/>
            <person name="Markowitz V."/>
            <person name="Cheng J.-F."/>
            <person name="Hugenholtz P."/>
            <person name="Woyke T."/>
            <person name="Wu D."/>
            <person name="Jando M."/>
            <person name="Schneider S."/>
            <person name="Klenk H.-P."/>
            <person name="Eisen J.A."/>
        </authorList>
    </citation>
    <scope>NUCLEOTIDE SEQUENCE [LARGE SCALE GENOMIC DNA]</scope>
    <source>
        <strain evidence="4">ATCC 19993 / DSM 43833 / CBS 139.67 / JCM 10125 / KCTC 9307 / NBRC 14880 / R51</strain>
    </source>
</reference>
<dbReference type="Pfam" id="PF09423">
    <property type="entry name" value="PhoD"/>
    <property type="match status" value="1"/>
</dbReference>
<dbReference type="InterPro" id="IPR032093">
    <property type="entry name" value="PhoD_N"/>
</dbReference>
<dbReference type="eggNOG" id="COG3540">
    <property type="taxonomic scope" value="Bacteria"/>
</dbReference>
<dbReference type="CDD" id="cd07389">
    <property type="entry name" value="MPP_PhoD"/>
    <property type="match status" value="1"/>
</dbReference>
<evidence type="ECO:0000313" key="3">
    <source>
        <dbReference type="EMBL" id="ADG88622.1"/>
    </source>
</evidence>
<dbReference type="Gene3D" id="3.60.21.70">
    <property type="entry name" value="PhoD-like phosphatase"/>
    <property type="match status" value="1"/>
</dbReference>
<dbReference type="InterPro" id="IPR029052">
    <property type="entry name" value="Metallo-depent_PP-like"/>
</dbReference>
<dbReference type="Pfam" id="PF16655">
    <property type="entry name" value="PhoD_N"/>
    <property type="match status" value="1"/>
</dbReference>
<protein>
    <submittedName>
        <fullName evidence="3">Alkaline phosphatase</fullName>
        <ecNumber evidence="3">3.1.3.1</ecNumber>
    </submittedName>
</protein>
<gene>
    <name evidence="3" type="ordered locus">Tbis_1910</name>
</gene>
<feature type="domain" description="Phospholipase D N-terminal" evidence="2">
    <location>
        <begin position="51"/>
        <end position="149"/>
    </location>
</feature>
<keyword evidence="4" id="KW-1185">Reference proteome</keyword>
<dbReference type="InterPro" id="IPR006311">
    <property type="entry name" value="TAT_signal"/>
</dbReference>
<dbReference type="InterPro" id="IPR018946">
    <property type="entry name" value="PhoD-like_MPP"/>
</dbReference>
<evidence type="ECO:0000259" key="1">
    <source>
        <dbReference type="Pfam" id="PF09423"/>
    </source>
</evidence>
<dbReference type="EMBL" id="CP001874">
    <property type="protein sequence ID" value="ADG88622.1"/>
    <property type="molecule type" value="Genomic_DNA"/>
</dbReference>
<dbReference type="Proteomes" id="UP000006640">
    <property type="component" value="Chromosome"/>
</dbReference>
<dbReference type="InterPro" id="IPR038607">
    <property type="entry name" value="PhoD-like_sf"/>
</dbReference>
<dbReference type="SUPFAM" id="SSF56300">
    <property type="entry name" value="Metallo-dependent phosphatases"/>
    <property type="match status" value="1"/>
</dbReference>
<dbReference type="PANTHER" id="PTHR43606:SF2">
    <property type="entry name" value="ALKALINE PHOSPHATASE FAMILY PROTEIN (AFU_ORTHOLOGUE AFUA_5G03860)"/>
    <property type="match status" value="1"/>
</dbReference>
<dbReference type="EC" id="3.1.3.1" evidence="3"/>
<dbReference type="STRING" id="469371.Tbis_1910"/>
<dbReference type="PROSITE" id="PS51318">
    <property type="entry name" value="TAT"/>
    <property type="match status" value="1"/>
</dbReference>
<sequence length="523" mass="57750">MPGCSGDMRNGITRRSLLTALAAGAGGLLLPDAVVAARPVSRALRRDPFTLGIASGDPTGTGVVLWTRLAPDPTAPDGLGGMPAHDVEVGWQLAADERFSKVVASGTAVARRETAHSVHVEVDGLEPGREYFYRFRAGGHISPAGRTRTAPAGVSPLTFAMASCAHWEHGYYTAYRRIAELEPDLVVHLGDYIYEYRPLGYRAPGGAVREHVGGKCRTLADYRIRHAQYKTDPDLQAAHLAAPWLVAFDDHEVENNWAGPESSLGTPDFLARRARAFRAYYEHMPLRRSRQRGTSIRIHRRVHWGELASFHLLDTRRFRDDQACGDGERAGCHDRLDPGRTILGADQRRWLLDGLARSRARWNFIAQQVLMAQRDAMTGPGTRFNMDGWDGYAAERARLLHRIKEVGVANPVVLTGDAHMHHAAELRPDFADPDSPRVAVELVTSSVSSDGDGYHDDARVAALLRENPHIAYLDERRGFVVCRVTAEEMTVDFRTLGYVSRRGAPARTTARFTVRSGHPQLIA</sequence>
<evidence type="ECO:0000259" key="2">
    <source>
        <dbReference type="Pfam" id="PF16655"/>
    </source>
</evidence>